<organism evidence="2 3">
    <name type="scientific">Perkinsus olseni</name>
    <name type="common">Perkinsus atlanticus</name>
    <dbReference type="NCBI Taxonomy" id="32597"/>
    <lineage>
        <taxon>Eukaryota</taxon>
        <taxon>Sar</taxon>
        <taxon>Alveolata</taxon>
        <taxon>Perkinsozoa</taxon>
        <taxon>Perkinsea</taxon>
        <taxon>Perkinsida</taxon>
        <taxon>Perkinsidae</taxon>
        <taxon>Perkinsus</taxon>
    </lineage>
</organism>
<accession>A0A7J6TKJ2</accession>
<dbReference type="AlphaFoldDB" id="A0A7J6TKJ2"/>
<reference evidence="2 3" key="1">
    <citation type="submission" date="2020-04" db="EMBL/GenBank/DDBJ databases">
        <title>Perkinsus olseni comparative genomics.</title>
        <authorList>
            <person name="Bogema D.R."/>
        </authorList>
    </citation>
    <scope>NUCLEOTIDE SEQUENCE [LARGE SCALE GENOMIC DNA]</scope>
    <source>
        <strain evidence="2">ATCC PRA-205</strain>
    </source>
</reference>
<comment type="caution">
    <text evidence="2">The sequence shown here is derived from an EMBL/GenBank/DDBJ whole genome shotgun (WGS) entry which is preliminary data.</text>
</comment>
<dbReference type="Proteomes" id="UP000574390">
    <property type="component" value="Unassembled WGS sequence"/>
</dbReference>
<protein>
    <submittedName>
        <fullName evidence="2">Uncharacterized protein</fullName>
    </submittedName>
</protein>
<proteinExistence type="predicted"/>
<evidence type="ECO:0000313" key="3">
    <source>
        <dbReference type="Proteomes" id="UP000574390"/>
    </source>
</evidence>
<dbReference type="EMBL" id="JABANM010006912">
    <property type="protein sequence ID" value="KAF4745172.1"/>
    <property type="molecule type" value="Genomic_DNA"/>
</dbReference>
<evidence type="ECO:0000256" key="1">
    <source>
        <dbReference type="SAM" id="MobiDB-lite"/>
    </source>
</evidence>
<gene>
    <name evidence="2" type="ORF">FOZ62_023394</name>
</gene>
<name>A0A7J6TKJ2_PEROL</name>
<feature type="region of interest" description="Disordered" evidence="1">
    <location>
        <begin position="164"/>
        <end position="183"/>
    </location>
</feature>
<sequence length="183" mass="19224">MGKKNRSKKASKAGASAKPDLDVGQLADVLATSGEAVTSTGSSANVVDYGYDGARLNVQLMQGEPHFAAAEKLVEADRGRTMAKYSQPVLQAFEDDLKGFVTSHQNAAIERSESARKLSVLAASRKGVVGGKARQLMKGTKSTAAALLMAKKGKPVVINKGTARGPMAATKGSTIRRSIQKRH</sequence>
<evidence type="ECO:0000313" key="2">
    <source>
        <dbReference type="EMBL" id="KAF4745172.1"/>
    </source>
</evidence>